<dbReference type="InterPro" id="IPR013264">
    <property type="entry name" value="DNAG_N"/>
</dbReference>
<dbReference type="EC" id="2.7.7.101" evidence="12"/>
<comment type="caution">
    <text evidence="17">The sequence shown here is derived from an EMBL/GenBank/DDBJ whole genome shotgun (WGS) entry which is preliminary data.</text>
</comment>
<comment type="subunit">
    <text evidence="12">Monomer. Interacts with DnaB.</text>
</comment>
<dbReference type="Pfam" id="PF10410">
    <property type="entry name" value="DnaB_bind"/>
    <property type="match status" value="1"/>
</dbReference>
<dbReference type="InterPro" id="IPR019475">
    <property type="entry name" value="DNA_primase_DnaB-bd"/>
</dbReference>
<evidence type="ECO:0000256" key="4">
    <source>
        <dbReference type="ARBA" id="ARBA00022695"/>
    </source>
</evidence>
<feature type="domain" description="Toprim" evidence="16">
    <location>
        <begin position="254"/>
        <end position="335"/>
    </location>
</feature>
<evidence type="ECO:0000256" key="8">
    <source>
        <dbReference type="ARBA" id="ARBA00022833"/>
    </source>
</evidence>
<dbReference type="FunFam" id="3.90.580.10:FF:000001">
    <property type="entry name" value="DNA primase"/>
    <property type="match status" value="1"/>
</dbReference>
<comment type="function">
    <text evidence="12 13">RNA polymerase that catalyzes the synthesis of short RNA molecules used as primers for DNA polymerase during DNA replication.</text>
</comment>
<dbReference type="HAMAP" id="MF_00974">
    <property type="entry name" value="DNA_primase_DnaG"/>
    <property type="match status" value="1"/>
</dbReference>
<dbReference type="GO" id="GO:0008270">
    <property type="term" value="F:zinc ion binding"/>
    <property type="evidence" value="ECO:0007669"/>
    <property type="project" value="UniProtKB-UniRule"/>
</dbReference>
<reference evidence="17" key="1">
    <citation type="submission" date="2023-07" db="EMBL/GenBank/DDBJ databases">
        <title>Genomic Encyclopedia of Type Strains, Phase IV (KMG-IV): sequencing the most valuable type-strain genomes for metagenomic binning, comparative biology and taxonomic classification.</title>
        <authorList>
            <person name="Goeker M."/>
        </authorList>
    </citation>
    <scope>NUCLEOTIDE SEQUENCE</scope>
    <source>
        <strain evidence="17">DSM 19659</strain>
    </source>
</reference>
<keyword evidence="5 12" id="KW-0235">DNA replication</keyword>
<dbReference type="SMART" id="SM00400">
    <property type="entry name" value="ZnF_CHCC"/>
    <property type="match status" value="1"/>
</dbReference>
<evidence type="ECO:0000256" key="15">
    <source>
        <dbReference type="SAM" id="MobiDB-lite"/>
    </source>
</evidence>
<keyword evidence="3 12" id="KW-0808">Transferase</keyword>
<dbReference type="GO" id="GO:0005737">
    <property type="term" value="C:cytoplasm"/>
    <property type="evidence" value="ECO:0007669"/>
    <property type="project" value="TreeGrafter"/>
</dbReference>
<dbReference type="CDD" id="cd03364">
    <property type="entry name" value="TOPRIM_DnaG_primases"/>
    <property type="match status" value="1"/>
</dbReference>
<dbReference type="GO" id="GO:0000428">
    <property type="term" value="C:DNA-directed RNA polymerase complex"/>
    <property type="evidence" value="ECO:0007669"/>
    <property type="project" value="UniProtKB-KW"/>
</dbReference>
<keyword evidence="10 12" id="KW-0238">DNA-binding</keyword>
<dbReference type="SMART" id="SM00493">
    <property type="entry name" value="TOPRIM"/>
    <property type="match status" value="1"/>
</dbReference>
<gene>
    <name evidence="12" type="primary">dnaG</name>
    <name evidence="17" type="ORF">J2S20_001999</name>
</gene>
<dbReference type="Gene3D" id="3.90.580.10">
    <property type="entry name" value="Zinc finger, CHC2-type domain"/>
    <property type="match status" value="1"/>
</dbReference>
<dbReference type="GO" id="GO:0006269">
    <property type="term" value="P:DNA replication, synthesis of primer"/>
    <property type="evidence" value="ECO:0007669"/>
    <property type="project" value="UniProtKB-UniRule"/>
</dbReference>
<dbReference type="GO" id="GO:1990077">
    <property type="term" value="C:primosome complex"/>
    <property type="evidence" value="ECO:0007669"/>
    <property type="project" value="UniProtKB-KW"/>
</dbReference>
<dbReference type="PIRSF" id="PIRSF002811">
    <property type="entry name" value="DnaG"/>
    <property type="match status" value="1"/>
</dbReference>
<proteinExistence type="inferred from homology"/>
<dbReference type="InterPro" id="IPR016136">
    <property type="entry name" value="DNA_helicase_N/primase_C"/>
</dbReference>
<keyword evidence="7 12" id="KW-0863">Zinc-finger</keyword>
<dbReference type="Pfam" id="PF08275">
    <property type="entry name" value="DNAG_N"/>
    <property type="match status" value="1"/>
</dbReference>
<dbReference type="InterPro" id="IPR006171">
    <property type="entry name" value="TOPRIM_dom"/>
</dbReference>
<feature type="region of interest" description="Disordered" evidence="15">
    <location>
        <begin position="433"/>
        <end position="462"/>
    </location>
</feature>
<evidence type="ECO:0000256" key="12">
    <source>
        <dbReference type="HAMAP-Rule" id="MF_00974"/>
    </source>
</evidence>
<dbReference type="RefSeq" id="WP_106611829.1">
    <property type="nucleotide sequence ID" value="NZ_JAUSTO010000016.1"/>
</dbReference>
<evidence type="ECO:0000256" key="9">
    <source>
        <dbReference type="ARBA" id="ARBA00022842"/>
    </source>
</evidence>
<evidence type="ECO:0000256" key="11">
    <source>
        <dbReference type="ARBA" id="ARBA00023163"/>
    </source>
</evidence>
<dbReference type="PANTHER" id="PTHR30313">
    <property type="entry name" value="DNA PRIMASE"/>
    <property type="match status" value="1"/>
</dbReference>
<dbReference type="GO" id="GO:0003677">
    <property type="term" value="F:DNA binding"/>
    <property type="evidence" value="ECO:0007669"/>
    <property type="project" value="UniProtKB-KW"/>
</dbReference>
<protein>
    <recommendedName>
        <fullName evidence="12 13">DNA primase</fullName>
        <ecNumber evidence="12">2.7.7.101</ecNumber>
    </recommendedName>
</protein>
<evidence type="ECO:0000256" key="3">
    <source>
        <dbReference type="ARBA" id="ARBA00022679"/>
    </source>
</evidence>
<evidence type="ECO:0000313" key="18">
    <source>
        <dbReference type="Proteomes" id="UP001241537"/>
    </source>
</evidence>
<evidence type="ECO:0000256" key="5">
    <source>
        <dbReference type="ARBA" id="ARBA00022705"/>
    </source>
</evidence>
<dbReference type="Proteomes" id="UP001241537">
    <property type="component" value="Unassembled WGS sequence"/>
</dbReference>
<dbReference type="Gene3D" id="3.90.980.10">
    <property type="entry name" value="DNA primase, catalytic core, N-terminal domain"/>
    <property type="match status" value="1"/>
</dbReference>
<evidence type="ECO:0000259" key="16">
    <source>
        <dbReference type="PROSITE" id="PS50880"/>
    </source>
</evidence>
<comment type="cofactor">
    <cofactor evidence="12 13 14">
        <name>Zn(2+)</name>
        <dbReference type="ChEBI" id="CHEBI:29105"/>
    </cofactor>
    <text evidence="12 13 14">Binds 1 zinc ion per monomer.</text>
</comment>
<dbReference type="InterPro" id="IPR002694">
    <property type="entry name" value="Znf_CHC2"/>
</dbReference>
<comment type="domain">
    <text evidence="12">Contains an N-terminal zinc-binding domain, a central core domain that contains the primase activity, and a C-terminal DnaB-binding domain.</text>
</comment>
<dbReference type="PROSITE" id="PS50880">
    <property type="entry name" value="TOPRIM"/>
    <property type="match status" value="1"/>
</dbReference>
<dbReference type="Pfam" id="PF13155">
    <property type="entry name" value="Toprim_2"/>
    <property type="match status" value="1"/>
</dbReference>
<dbReference type="InterPro" id="IPR006295">
    <property type="entry name" value="DNA_primase_DnaG"/>
</dbReference>
<evidence type="ECO:0000256" key="7">
    <source>
        <dbReference type="ARBA" id="ARBA00022771"/>
    </source>
</evidence>
<keyword evidence="6 12" id="KW-0479">Metal-binding</keyword>
<keyword evidence="18" id="KW-1185">Reference proteome</keyword>
<dbReference type="FunFam" id="3.40.1360.10:FF:000002">
    <property type="entry name" value="DNA primase"/>
    <property type="match status" value="1"/>
</dbReference>
<dbReference type="Gene3D" id="3.40.1360.10">
    <property type="match status" value="1"/>
</dbReference>
<dbReference type="SUPFAM" id="SSF56731">
    <property type="entry name" value="DNA primase core"/>
    <property type="match status" value="1"/>
</dbReference>
<dbReference type="InterPro" id="IPR034151">
    <property type="entry name" value="TOPRIM_DnaG_bac"/>
</dbReference>
<dbReference type="EMBL" id="JAUSTO010000016">
    <property type="protein sequence ID" value="MDQ0153286.1"/>
    <property type="molecule type" value="Genomic_DNA"/>
</dbReference>
<evidence type="ECO:0000256" key="2">
    <source>
        <dbReference type="ARBA" id="ARBA00022515"/>
    </source>
</evidence>
<keyword evidence="8 12" id="KW-0862">Zinc</keyword>
<dbReference type="InterPro" id="IPR050219">
    <property type="entry name" value="DnaG_primase"/>
</dbReference>
<comment type="similarity">
    <text evidence="12 13">Belongs to the DnaG primase family.</text>
</comment>
<comment type="catalytic activity">
    <reaction evidence="12">
        <text>ssDNA + n NTP = ssDNA/pppN(pN)n-1 hybrid + (n-1) diphosphate.</text>
        <dbReference type="EC" id="2.7.7.101"/>
    </reaction>
</comment>
<evidence type="ECO:0000256" key="14">
    <source>
        <dbReference type="PIRSR" id="PIRSR002811-1"/>
    </source>
</evidence>
<evidence type="ECO:0000256" key="1">
    <source>
        <dbReference type="ARBA" id="ARBA00022478"/>
    </source>
</evidence>
<sequence length="599" mass="68198">MFYSDEIIEEVRARNDILDVISPYVSLKRKGSSYFGLCPFHNEKSGSFSVSPSKQMYYCFGCGAGGNVISFVMQYENLSFPEAVRFLAKRCGMSLPEQEYSDADRKTHQLREQLLEMHKLAATHYYQLLHTREGERAYQYLTGRGLSEETLRRFGLGYSSKRPGELYHFLKSRGYTDPVLKESGLVTIEERGARDKFWNRAMFPILDINSRVIGFGGRVMGEGEPKYLNSPETKLFDKSRNLYGLNYARSSRKDFFLLCEGYMDVISLHQAGFTNAVASLGTALTAQHCLLLKRYVKQVILTYDSDGAGQNAAKRALPLLRNAGINARVLSMKPYKDPDEFIKALGADAYQERIDAAKNAFLWEIDQLAKQYNSTDPAEKTAFYRECAGKLAEFSEPLERENYLQAVSREHMIPERELRELVNRTGARVQLKQNYDRERYAVPNPGEKDSGSRRRKTAEQEDPVLKSQRLFLTLLAEEPELLKKTDQWVSPEHFTDSLYRELAEKLFLSIHKGNVNPGAILNGYAEDEEKAGRAAAVFHAKLSAALDQEEKEKALIDCIRNIRMEYLNQASRSATTVAELQKILKEKAELKNTRIELGG</sequence>
<dbReference type="GO" id="GO:0003899">
    <property type="term" value="F:DNA-directed RNA polymerase activity"/>
    <property type="evidence" value="ECO:0007669"/>
    <property type="project" value="UniProtKB-UniRule"/>
</dbReference>
<keyword evidence="2 12" id="KW-0639">Primosome</keyword>
<keyword evidence="11 12" id="KW-0804">Transcription</keyword>
<feature type="compositionally biased region" description="Basic and acidic residues" evidence="15">
    <location>
        <begin position="434"/>
        <end position="452"/>
    </location>
</feature>
<dbReference type="InterPro" id="IPR037068">
    <property type="entry name" value="DNA_primase_core_N_sf"/>
</dbReference>
<dbReference type="Gene3D" id="1.10.860.10">
    <property type="entry name" value="DNAb Helicase, Chain A"/>
    <property type="match status" value="1"/>
</dbReference>
<dbReference type="SUPFAM" id="SSF57783">
    <property type="entry name" value="Zinc beta-ribbon"/>
    <property type="match status" value="1"/>
</dbReference>
<organism evidence="17 18">
    <name type="scientific">Moryella indoligenes</name>
    <dbReference type="NCBI Taxonomy" id="371674"/>
    <lineage>
        <taxon>Bacteria</taxon>
        <taxon>Bacillati</taxon>
        <taxon>Bacillota</taxon>
        <taxon>Clostridia</taxon>
        <taxon>Lachnospirales</taxon>
        <taxon>Lachnospiraceae</taxon>
        <taxon>Moryella</taxon>
    </lineage>
</organism>
<dbReference type="InterPro" id="IPR036977">
    <property type="entry name" value="DNA_primase_Znf_CHC2"/>
</dbReference>
<name>A0AAE3VBI9_9FIRM</name>
<keyword evidence="4 12" id="KW-0548">Nucleotidyltransferase</keyword>
<keyword evidence="9" id="KW-0460">Magnesium</keyword>
<feature type="zinc finger region" description="CHC2-type" evidence="12 14">
    <location>
        <begin position="38"/>
        <end position="62"/>
    </location>
</feature>
<evidence type="ECO:0000256" key="10">
    <source>
        <dbReference type="ARBA" id="ARBA00023125"/>
    </source>
</evidence>
<keyword evidence="1 12" id="KW-0240">DNA-directed RNA polymerase</keyword>
<evidence type="ECO:0000256" key="13">
    <source>
        <dbReference type="PIRNR" id="PIRNR002811"/>
    </source>
</evidence>
<dbReference type="PANTHER" id="PTHR30313:SF2">
    <property type="entry name" value="DNA PRIMASE"/>
    <property type="match status" value="1"/>
</dbReference>
<dbReference type="NCBIfam" id="TIGR01391">
    <property type="entry name" value="dnaG"/>
    <property type="match status" value="1"/>
</dbReference>
<evidence type="ECO:0000313" key="17">
    <source>
        <dbReference type="EMBL" id="MDQ0153286.1"/>
    </source>
</evidence>
<evidence type="ECO:0000256" key="6">
    <source>
        <dbReference type="ARBA" id="ARBA00022723"/>
    </source>
</evidence>
<dbReference type="Pfam" id="PF01807">
    <property type="entry name" value="Zn_ribbon_DnaG"/>
    <property type="match status" value="1"/>
</dbReference>
<dbReference type="AlphaFoldDB" id="A0AAE3VBI9"/>
<dbReference type="InterPro" id="IPR030846">
    <property type="entry name" value="DnaG_bac"/>
</dbReference>
<accession>A0AAE3VBI9</accession>